<keyword evidence="3" id="KW-1280">Immunoglobulin</keyword>
<dbReference type="EMBL" id="VWYD01034185">
    <property type="protein sequence ID" value="NXQ51343.1"/>
    <property type="molecule type" value="Genomic_DNA"/>
</dbReference>
<dbReference type="Gene3D" id="2.60.40.10">
    <property type="entry name" value="Immunoglobulins"/>
    <property type="match status" value="1"/>
</dbReference>
<feature type="domain" description="Ig-like" evidence="4">
    <location>
        <begin position="1"/>
        <end position="96"/>
    </location>
</feature>
<gene>
    <name evidence="5" type="primary">Hvm30</name>
    <name evidence="5" type="ORF">CATFUS_R14873</name>
</gene>
<organism evidence="5 6">
    <name type="scientific">Catharus fuscescens</name>
    <name type="common">Veery</name>
    <name type="synonym">Turdus fuscescens</name>
    <dbReference type="NCBI Taxonomy" id="159581"/>
    <lineage>
        <taxon>Eukaryota</taxon>
        <taxon>Metazoa</taxon>
        <taxon>Chordata</taxon>
        <taxon>Craniata</taxon>
        <taxon>Vertebrata</taxon>
        <taxon>Euteleostomi</taxon>
        <taxon>Archelosauria</taxon>
        <taxon>Archosauria</taxon>
        <taxon>Dinosauria</taxon>
        <taxon>Saurischia</taxon>
        <taxon>Theropoda</taxon>
        <taxon>Coelurosauria</taxon>
        <taxon>Aves</taxon>
        <taxon>Neognathae</taxon>
        <taxon>Neoaves</taxon>
        <taxon>Telluraves</taxon>
        <taxon>Australaves</taxon>
        <taxon>Passeriformes</taxon>
        <taxon>Turdidae</taxon>
        <taxon>Catharus</taxon>
    </lineage>
</organism>
<evidence type="ECO:0000313" key="5">
    <source>
        <dbReference type="EMBL" id="NXQ51343.1"/>
    </source>
</evidence>
<dbReference type="InterPro" id="IPR050199">
    <property type="entry name" value="IgHV"/>
</dbReference>
<evidence type="ECO:0000256" key="2">
    <source>
        <dbReference type="ARBA" id="ARBA00023130"/>
    </source>
</evidence>
<dbReference type="GO" id="GO:0019814">
    <property type="term" value="C:immunoglobulin complex"/>
    <property type="evidence" value="ECO:0007669"/>
    <property type="project" value="UniProtKB-KW"/>
</dbReference>
<name>A0A7L2DNN9_CATFU</name>
<keyword evidence="2" id="KW-1064">Adaptive immunity</keyword>
<dbReference type="InterPro" id="IPR013783">
    <property type="entry name" value="Ig-like_fold"/>
</dbReference>
<dbReference type="PROSITE" id="PS50835">
    <property type="entry name" value="IG_LIKE"/>
    <property type="match status" value="1"/>
</dbReference>
<dbReference type="GO" id="GO:0005576">
    <property type="term" value="C:extracellular region"/>
    <property type="evidence" value="ECO:0007669"/>
    <property type="project" value="UniProtKB-ARBA"/>
</dbReference>
<comment type="caution">
    <text evidence="5">The sequence shown here is derived from an EMBL/GenBank/DDBJ whole genome shotgun (WGS) entry which is preliminary data.</text>
</comment>
<accession>A0A7L2DNN9</accession>
<dbReference type="AlphaFoldDB" id="A0A7L2DNN9"/>
<evidence type="ECO:0000256" key="3">
    <source>
        <dbReference type="ARBA" id="ARBA00043265"/>
    </source>
</evidence>
<dbReference type="InterPro" id="IPR013106">
    <property type="entry name" value="Ig_V-set"/>
</dbReference>
<keyword evidence="6" id="KW-1185">Reference proteome</keyword>
<evidence type="ECO:0000259" key="4">
    <source>
        <dbReference type="PROSITE" id="PS50835"/>
    </source>
</evidence>
<protein>
    <submittedName>
        <fullName evidence="5">HVM30 protein</fullName>
    </submittedName>
</protein>
<dbReference type="PANTHER" id="PTHR23266">
    <property type="entry name" value="IMMUNOGLOBULIN HEAVY CHAIN"/>
    <property type="match status" value="1"/>
</dbReference>
<feature type="non-terminal residue" evidence="5">
    <location>
        <position position="1"/>
    </location>
</feature>
<dbReference type="Proteomes" id="UP000519684">
    <property type="component" value="Unassembled WGS sequence"/>
</dbReference>
<evidence type="ECO:0000313" key="6">
    <source>
        <dbReference type="Proteomes" id="UP000519684"/>
    </source>
</evidence>
<reference evidence="5 6" key="1">
    <citation type="submission" date="2019-09" db="EMBL/GenBank/DDBJ databases">
        <title>Bird 10,000 Genomes (B10K) Project - Family phase.</title>
        <authorList>
            <person name="Zhang G."/>
        </authorList>
    </citation>
    <scope>NUCLEOTIDE SEQUENCE [LARGE SCALE GENOMIC DNA]</scope>
    <source>
        <strain evidence="5">B10K-DU-001-17</strain>
        <tissue evidence="5">Muscle</tissue>
    </source>
</reference>
<dbReference type="GO" id="GO:0002250">
    <property type="term" value="P:adaptive immune response"/>
    <property type="evidence" value="ECO:0007669"/>
    <property type="project" value="UniProtKB-KW"/>
</dbReference>
<dbReference type="InterPro" id="IPR007110">
    <property type="entry name" value="Ig-like_dom"/>
</dbReference>
<keyword evidence="1" id="KW-0391">Immunity</keyword>
<dbReference type="Pfam" id="PF07686">
    <property type="entry name" value="V-set"/>
    <property type="match status" value="1"/>
</dbReference>
<dbReference type="SMART" id="SM00406">
    <property type="entry name" value="IGv"/>
    <property type="match status" value="1"/>
</dbReference>
<feature type="non-terminal residue" evidence="5">
    <location>
        <position position="96"/>
    </location>
</feature>
<proteinExistence type="predicted"/>
<sequence>VTLLECGGDLQPPGGSLTLLCRASGFDFRKFAMGWIHQSPRKSPELVARVSRKSGIYYVPSVEGRFTLATDDGQSSMTLTMNNLKDEDSTVYFCVK</sequence>
<evidence type="ECO:0000256" key="1">
    <source>
        <dbReference type="ARBA" id="ARBA00022859"/>
    </source>
</evidence>
<dbReference type="SUPFAM" id="SSF48726">
    <property type="entry name" value="Immunoglobulin"/>
    <property type="match status" value="1"/>
</dbReference>
<dbReference type="InterPro" id="IPR036179">
    <property type="entry name" value="Ig-like_dom_sf"/>
</dbReference>